<evidence type="ECO:0000313" key="5">
    <source>
        <dbReference type="EMBL" id="MBR0684118.1"/>
    </source>
</evidence>
<feature type="transmembrane region" description="Helical" evidence="4">
    <location>
        <begin position="16"/>
        <end position="38"/>
    </location>
</feature>
<accession>A0A9X9XK82</accession>
<reference evidence="5" key="2">
    <citation type="journal article" date="2021" name="Syst. Appl. Microbiol.">
        <title>Roseomonas hellenica sp. nov., isolated from roots of wild-growing Alkanna tinctoria.</title>
        <authorList>
            <person name="Rat A."/>
            <person name="Naranjo H.D."/>
            <person name="Lebbe L."/>
            <person name="Cnockaert M."/>
            <person name="Krigas N."/>
            <person name="Grigoriadou K."/>
            <person name="Maloupa E."/>
            <person name="Willems A."/>
        </authorList>
    </citation>
    <scope>NUCLEOTIDE SEQUENCE</scope>
    <source>
        <strain evidence="5">LMG 31228</strain>
    </source>
</reference>
<organism evidence="5 6">
    <name type="scientific">Neoroseomonas eburnea</name>
    <dbReference type="NCBI Taxonomy" id="1346889"/>
    <lineage>
        <taxon>Bacteria</taxon>
        <taxon>Pseudomonadati</taxon>
        <taxon>Pseudomonadota</taxon>
        <taxon>Alphaproteobacteria</taxon>
        <taxon>Acetobacterales</taxon>
        <taxon>Acetobacteraceae</taxon>
        <taxon>Neoroseomonas</taxon>
    </lineage>
</organism>
<gene>
    <name evidence="5" type="ORF">GXW74_26880</name>
</gene>
<dbReference type="AlphaFoldDB" id="A0A9X9XK82"/>
<keyword evidence="6" id="KW-1185">Reference proteome</keyword>
<feature type="transmembrane region" description="Helical" evidence="4">
    <location>
        <begin position="83"/>
        <end position="101"/>
    </location>
</feature>
<proteinExistence type="predicted"/>
<dbReference type="Gene3D" id="1.20.1250.20">
    <property type="entry name" value="MFS general substrate transporter like domains"/>
    <property type="match status" value="1"/>
</dbReference>
<dbReference type="SUPFAM" id="SSF103473">
    <property type="entry name" value="MFS general substrate transporter"/>
    <property type="match status" value="1"/>
</dbReference>
<feature type="transmembrane region" description="Helical" evidence="4">
    <location>
        <begin position="175"/>
        <end position="193"/>
    </location>
</feature>
<evidence type="ECO:0000256" key="3">
    <source>
        <dbReference type="ARBA" id="ARBA00023136"/>
    </source>
</evidence>
<dbReference type="RefSeq" id="WP_211849907.1">
    <property type="nucleotide sequence ID" value="NZ_JAAEDL010000057.1"/>
</dbReference>
<dbReference type="InterPro" id="IPR036259">
    <property type="entry name" value="MFS_trans_sf"/>
</dbReference>
<protein>
    <submittedName>
        <fullName evidence="5">MFS transporter</fullName>
    </submittedName>
</protein>
<sequence>MSAPQPAAANLPARRIIVALGIGQTLGYASTYYLPAILAGPMAQDMGLPLWAIFAGLSGALVIASILAPIVGRIVDAHGGRRVLLASSLLFAAGLMLLSRADGVGGLAAGWTVIGIGMACGLYDVAFSTLAGLFGRGARGPITGITLIAGFASTIGWPFTAWIAEAFGWREACQAWAALHLLVGFALYAGLPGRANAAAPDASSPTDGGGPRRAMAMLAFVFAAQGVVNSGIGTHLPGLLMAAGATPAAAIAAAALLGPAQVAARLAEFGLMRRMHPLVSARVATMAHPAGVAALLVGGPAAAPLFAALHGGGSGLLSISRGALPLALFGPAGYGRRQGLIVAPANAAVAAAPLVIGLGLEAGGPSAVLVLTTILAGLATVSLLALRPAVAPAGPAIATPKA</sequence>
<feature type="transmembrane region" description="Helical" evidence="4">
    <location>
        <begin position="142"/>
        <end position="163"/>
    </location>
</feature>
<feature type="transmembrane region" description="Helical" evidence="4">
    <location>
        <begin position="238"/>
        <end position="258"/>
    </location>
</feature>
<feature type="transmembrane region" description="Helical" evidence="4">
    <location>
        <begin position="279"/>
        <end position="299"/>
    </location>
</feature>
<dbReference type="InterPro" id="IPR011701">
    <property type="entry name" value="MFS"/>
</dbReference>
<keyword evidence="1 4" id="KW-0812">Transmembrane</keyword>
<dbReference type="Proteomes" id="UP001138709">
    <property type="component" value="Unassembled WGS sequence"/>
</dbReference>
<keyword evidence="2 4" id="KW-1133">Transmembrane helix</keyword>
<dbReference type="GO" id="GO:0022857">
    <property type="term" value="F:transmembrane transporter activity"/>
    <property type="evidence" value="ECO:0007669"/>
    <property type="project" value="InterPro"/>
</dbReference>
<evidence type="ECO:0000313" key="6">
    <source>
        <dbReference type="Proteomes" id="UP001138709"/>
    </source>
</evidence>
<feature type="transmembrane region" description="Helical" evidence="4">
    <location>
        <begin position="107"/>
        <end position="130"/>
    </location>
</feature>
<evidence type="ECO:0000256" key="1">
    <source>
        <dbReference type="ARBA" id="ARBA00022692"/>
    </source>
</evidence>
<dbReference type="EMBL" id="JAAEDL010000057">
    <property type="protein sequence ID" value="MBR0684118.1"/>
    <property type="molecule type" value="Genomic_DNA"/>
</dbReference>
<dbReference type="Pfam" id="PF07690">
    <property type="entry name" value="MFS_1"/>
    <property type="match status" value="1"/>
</dbReference>
<keyword evidence="3 4" id="KW-0472">Membrane</keyword>
<evidence type="ECO:0000256" key="2">
    <source>
        <dbReference type="ARBA" id="ARBA00022989"/>
    </source>
</evidence>
<evidence type="ECO:0000256" key="4">
    <source>
        <dbReference type="SAM" id="Phobius"/>
    </source>
</evidence>
<feature type="transmembrane region" description="Helical" evidence="4">
    <location>
        <begin position="366"/>
        <end position="386"/>
    </location>
</feature>
<feature type="transmembrane region" description="Helical" evidence="4">
    <location>
        <begin position="340"/>
        <end position="360"/>
    </location>
</feature>
<feature type="transmembrane region" description="Helical" evidence="4">
    <location>
        <begin position="50"/>
        <end position="71"/>
    </location>
</feature>
<comment type="caution">
    <text evidence="5">The sequence shown here is derived from an EMBL/GenBank/DDBJ whole genome shotgun (WGS) entry which is preliminary data.</text>
</comment>
<name>A0A9X9XK82_9PROT</name>
<feature type="transmembrane region" description="Helical" evidence="4">
    <location>
        <begin position="214"/>
        <end position="232"/>
    </location>
</feature>
<reference evidence="5" key="1">
    <citation type="submission" date="2020-01" db="EMBL/GenBank/DDBJ databases">
        <authorList>
            <person name="Rat A."/>
        </authorList>
    </citation>
    <scope>NUCLEOTIDE SEQUENCE</scope>
    <source>
        <strain evidence="5">LMG 31228</strain>
    </source>
</reference>